<protein>
    <submittedName>
        <fullName evidence="2">Uncharacterized protein</fullName>
    </submittedName>
</protein>
<organism evidence="2">
    <name type="scientific">Anguilla anguilla</name>
    <name type="common">European freshwater eel</name>
    <name type="synonym">Muraena anguilla</name>
    <dbReference type="NCBI Taxonomy" id="7936"/>
    <lineage>
        <taxon>Eukaryota</taxon>
        <taxon>Metazoa</taxon>
        <taxon>Chordata</taxon>
        <taxon>Craniata</taxon>
        <taxon>Vertebrata</taxon>
        <taxon>Euteleostomi</taxon>
        <taxon>Actinopterygii</taxon>
        <taxon>Neopterygii</taxon>
        <taxon>Teleostei</taxon>
        <taxon>Anguilliformes</taxon>
        <taxon>Anguillidae</taxon>
        <taxon>Anguilla</taxon>
    </lineage>
</organism>
<keyword evidence="1" id="KW-0472">Membrane</keyword>
<sequence length="39" mass="4608">MYTHDIFVLCFLSYYGAFIMHVTMILPSIAINTMHFYAM</sequence>
<feature type="transmembrane region" description="Helical" evidence="1">
    <location>
        <begin position="6"/>
        <end position="31"/>
    </location>
</feature>
<dbReference type="EMBL" id="GBXM01018598">
    <property type="protein sequence ID" value="JAH89979.1"/>
    <property type="molecule type" value="Transcribed_RNA"/>
</dbReference>
<dbReference type="AlphaFoldDB" id="A0A0E9WHV9"/>
<reference evidence="2" key="1">
    <citation type="submission" date="2014-11" db="EMBL/GenBank/DDBJ databases">
        <authorList>
            <person name="Amaro Gonzalez C."/>
        </authorList>
    </citation>
    <scope>NUCLEOTIDE SEQUENCE</scope>
</reference>
<evidence type="ECO:0000256" key="1">
    <source>
        <dbReference type="SAM" id="Phobius"/>
    </source>
</evidence>
<name>A0A0E9WHV9_ANGAN</name>
<keyword evidence="1" id="KW-1133">Transmembrane helix</keyword>
<reference evidence="2" key="2">
    <citation type="journal article" date="2015" name="Fish Shellfish Immunol.">
        <title>Early steps in the European eel (Anguilla anguilla)-Vibrio vulnificus interaction in the gills: Role of the RtxA13 toxin.</title>
        <authorList>
            <person name="Callol A."/>
            <person name="Pajuelo D."/>
            <person name="Ebbesson L."/>
            <person name="Teles M."/>
            <person name="MacKenzie S."/>
            <person name="Amaro C."/>
        </authorList>
    </citation>
    <scope>NUCLEOTIDE SEQUENCE</scope>
</reference>
<proteinExistence type="predicted"/>
<keyword evidence="1" id="KW-0812">Transmembrane</keyword>
<accession>A0A0E9WHV9</accession>
<evidence type="ECO:0000313" key="2">
    <source>
        <dbReference type="EMBL" id="JAH89979.1"/>
    </source>
</evidence>